<keyword evidence="1" id="KW-0472">Membrane</keyword>
<keyword evidence="1" id="KW-0812">Transmembrane</keyword>
<feature type="transmembrane region" description="Helical" evidence="1">
    <location>
        <begin position="22"/>
        <end position="44"/>
    </location>
</feature>
<reference evidence="2 3" key="1">
    <citation type="submission" date="2019-04" db="EMBL/GenBank/DDBJ databases">
        <title>Friends and foes A comparative genomics studyof 23 Aspergillus species from section Flavi.</title>
        <authorList>
            <consortium name="DOE Joint Genome Institute"/>
            <person name="Kjaerbolling I."/>
            <person name="Vesth T."/>
            <person name="Frisvad J.C."/>
            <person name="Nybo J.L."/>
            <person name="Theobald S."/>
            <person name="Kildgaard S."/>
            <person name="Isbrandt T."/>
            <person name="Kuo A."/>
            <person name="Sato A."/>
            <person name="Lyhne E.K."/>
            <person name="Kogle M.E."/>
            <person name="Wiebenga A."/>
            <person name="Kun R.S."/>
            <person name="Lubbers R.J."/>
            <person name="Makela M.R."/>
            <person name="Barry K."/>
            <person name="Chovatia M."/>
            <person name="Clum A."/>
            <person name="Daum C."/>
            <person name="Haridas S."/>
            <person name="He G."/>
            <person name="LaButti K."/>
            <person name="Lipzen A."/>
            <person name="Mondo S."/>
            <person name="Riley R."/>
            <person name="Salamov A."/>
            <person name="Simmons B.A."/>
            <person name="Magnuson J.K."/>
            <person name="Henrissat B."/>
            <person name="Mortensen U.H."/>
            <person name="Larsen T.O."/>
            <person name="Devries R.P."/>
            <person name="Grigoriev I.V."/>
            <person name="Machida M."/>
            <person name="Baker S.E."/>
            <person name="Andersen M.R."/>
        </authorList>
    </citation>
    <scope>NUCLEOTIDE SEQUENCE [LARGE SCALE GENOMIC DNA]</scope>
    <source>
        <strain evidence="2 3">IBT 29228</strain>
    </source>
</reference>
<keyword evidence="1" id="KW-1133">Transmembrane helix</keyword>
<proteinExistence type="predicted"/>
<keyword evidence="3" id="KW-1185">Reference proteome</keyword>
<evidence type="ECO:0000313" key="2">
    <source>
        <dbReference type="EMBL" id="KAE8377832.1"/>
    </source>
</evidence>
<sequence length="68" mass="7765">MRLLIHFSVEIVVSFEESGKELFFSLFKLANITIAVILISSGLIDRCSREHLGIYWAVDSTYSDTLIR</sequence>
<name>A0A5N7B7V8_9EURO</name>
<organism evidence="2 3">
    <name type="scientific">Aspergillus bertholletiae</name>
    <dbReference type="NCBI Taxonomy" id="1226010"/>
    <lineage>
        <taxon>Eukaryota</taxon>
        <taxon>Fungi</taxon>
        <taxon>Dikarya</taxon>
        <taxon>Ascomycota</taxon>
        <taxon>Pezizomycotina</taxon>
        <taxon>Eurotiomycetes</taxon>
        <taxon>Eurotiomycetidae</taxon>
        <taxon>Eurotiales</taxon>
        <taxon>Aspergillaceae</taxon>
        <taxon>Aspergillus</taxon>
        <taxon>Aspergillus subgen. Circumdati</taxon>
    </lineage>
</organism>
<accession>A0A5N7B7V8</accession>
<evidence type="ECO:0000256" key="1">
    <source>
        <dbReference type="SAM" id="Phobius"/>
    </source>
</evidence>
<dbReference type="Proteomes" id="UP000326198">
    <property type="component" value="Unassembled WGS sequence"/>
</dbReference>
<evidence type="ECO:0000313" key="3">
    <source>
        <dbReference type="Proteomes" id="UP000326198"/>
    </source>
</evidence>
<gene>
    <name evidence="2" type="ORF">BDV26DRAFT_262792</name>
</gene>
<protein>
    <submittedName>
        <fullName evidence="2">Uncharacterized protein</fullName>
    </submittedName>
</protein>
<dbReference type="AlphaFoldDB" id="A0A5N7B7V8"/>
<dbReference type="EMBL" id="ML736217">
    <property type="protein sequence ID" value="KAE8377832.1"/>
    <property type="molecule type" value="Genomic_DNA"/>
</dbReference>